<accession>A0A6A3A0C0</accession>
<feature type="domain" description="Aminotransferase-like plant mobile" evidence="2">
    <location>
        <begin position="586"/>
        <end position="927"/>
    </location>
</feature>
<proteinExistence type="predicted"/>
<dbReference type="Proteomes" id="UP000436088">
    <property type="component" value="Unassembled WGS sequence"/>
</dbReference>
<feature type="region of interest" description="Disordered" evidence="1">
    <location>
        <begin position="225"/>
        <end position="244"/>
    </location>
</feature>
<feature type="region of interest" description="Disordered" evidence="1">
    <location>
        <begin position="947"/>
        <end position="993"/>
    </location>
</feature>
<evidence type="ECO:0000256" key="1">
    <source>
        <dbReference type="SAM" id="MobiDB-lite"/>
    </source>
</evidence>
<dbReference type="InterPro" id="IPR044824">
    <property type="entry name" value="MAIN-like"/>
</dbReference>
<feature type="region of interest" description="Disordered" evidence="1">
    <location>
        <begin position="190"/>
        <end position="220"/>
    </location>
</feature>
<evidence type="ECO:0000313" key="4">
    <source>
        <dbReference type="Proteomes" id="UP000436088"/>
    </source>
</evidence>
<reference evidence="3" key="1">
    <citation type="submission" date="2019-09" db="EMBL/GenBank/DDBJ databases">
        <title>Draft genome information of white flower Hibiscus syriacus.</title>
        <authorList>
            <person name="Kim Y.-M."/>
        </authorList>
    </citation>
    <scope>NUCLEOTIDE SEQUENCE [LARGE SCALE GENOMIC DNA]</scope>
    <source>
        <strain evidence="3">YM2019G1</strain>
    </source>
</reference>
<evidence type="ECO:0000259" key="2">
    <source>
        <dbReference type="Pfam" id="PF10536"/>
    </source>
</evidence>
<feature type="region of interest" description="Disordered" evidence="1">
    <location>
        <begin position="130"/>
        <end position="156"/>
    </location>
</feature>
<feature type="region of interest" description="Disordered" evidence="1">
    <location>
        <begin position="1051"/>
        <end position="1072"/>
    </location>
</feature>
<protein>
    <submittedName>
        <fullName evidence="3">Syntaxin of plants 71</fullName>
    </submittedName>
</protein>
<dbReference type="InterPro" id="IPR019557">
    <property type="entry name" value="AminoTfrase-like_pln_mobile"/>
</dbReference>
<dbReference type="GO" id="GO:0010073">
    <property type="term" value="P:meristem maintenance"/>
    <property type="evidence" value="ECO:0007669"/>
    <property type="project" value="InterPro"/>
</dbReference>
<organism evidence="3 4">
    <name type="scientific">Hibiscus syriacus</name>
    <name type="common">Rose of Sharon</name>
    <dbReference type="NCBI Taxonomy" id="106335"/>
    <lineage>
        <taxon>Eukaryota</taxon>
        <taxon>Viridiplantae</taxon>
        <taxon>Streptophyta</taxon>
        <taxon>Embryophyta</taxon>
        <taxon>Tracheophyta</taxon>
        <taxon>Spermatophyta</taxon>
        <taxon>Magnoliopsida</taxon>
        <taxon>eudicotyledons</taxon>
        <taxon>Gunneridae</taxon>
        <taxon>Pentapetalae</taxon>
        <taxon>rosids</taxon>
        <taxon>malvids</taxon>
        <taxon>Malvales</taxon>
        <taxon>Malvaceae</taxon>
        <taxon>Malvoideae</taxon>
        <taxon>Hibiscus</taxon>
    </lineage>
</organism>
<feature type="compositionally biased region" description="Polar residues" evidence="1">
    <location>
        <begin position="196"/>
        <end position="218"/>
    </location>
</feature>
<name>A0A6A3A0C0_HIBSY</name>
<sequence length="1072" mass="120862">MRIRKNAKLSSLINLTRAKSVHVCELNQSPWDVIPSTQEPYPSYLHHRFEPEDIFNGNGSLGDSIGAVESVASMMDNEDKSIMKVERMIIDDEEETKIGDQFGFHTHCEDEGKGSKQNCSLKSCCHDNGNNPSSLTSKKAGNRRGRAGAANKGQSSTSNPYELYYYFGSGPSWRRRGGNNSEMRENIIVEGKDFENNSSAVTTQNNNTMPSSSSSQFDNNEEFDYVGDEEDDEENVDGGGKKRTRKPIKRELEEIFYGVTLADQNEKIGAASFLPINFLLLLWKIGPPSSVKDDRVIIESIDHSARICILRLKSPGHSSYKSGKMEQSKLGFQLGGYITFRHMESWKSYNREFHGSDKSSSKYQHKPFTTIVYSVLKMEHNRTRCFYPRQGCSSSKTVDGSGKFSNASTSGVVLHLLSSHESYAAQLPPLLCLFRFVWVEPFVDRCGTGEGSLPHPMCWVLCFGGLSSPRLFRQPRCSSGPYGNLMRLLNHLISSPPSNSYKQTAQLSGGSPTTNSSSNFITGRISRIRRADMGGFLGLVRVRVSCQTVFVSRKSDSPRNLKLVIHTRIWSYLAEVGFSHIGRYESHCKIEPDLISILVERWRPETHTFQLPCGECTITLEDVSMHLGLPVDRDVISGMAHGSWTALCRDYLGRVPESFNGGQIPLNWLDVNFWELSEDVSDDEVKMYAWACILQLIGGLLMPDKTRNQFQCMWLRYLGDFHLAGSLSWGSTVLVFLYREMCRATNYRKNAISGCLLLLQSWTWYRLHFLSPVVKNSFVFPLLLRKNHRELPDDFKKNRVLINQKADTQLEWVSYSNDDVRIAIPPELRGPSDVWMVMVPLICYAIVEWHSIDRVLWQFSCFQPISKASRNMDELHSTDRRGKSDTDWLVKHHAWVVLWEDRHRLLPHKVSIYDDLLTIVDDYYEWFNSNGKPFLLSKVRVGDSGSSLAASVGPSQQPPSTTTYIPQPYIMSPPPPPSPSFITPPPPQSQSYMTPRGGYYGSMFVDLTWGLYADYLAGALSMSDGIVSHTPPGSLFYGGATSLSVSHQQNVFSHDDDDDDGDDDSEDSQPVI</sequence>
<feature type="region of interest" description="Disordered" evidence="1">
    <location>
        <begin position="499"/>
        <end position="518"/>
    </location>
</feature>
<dbReference type="PANTHER" id="PTHR46033">
    <property type="entry name" value="PROTEIN MAIN-LIKE 2"/>
    <property type="match status" value="1"/>
</dbReference>
<dbReference type="PANTHER" id="PTHR46033:SF8">
    <property type="entry name" value="PROTEIN MAINTENANCE OF MERISTEMS-LIKE"/>
    <property type="match status" value="1"/>
</dbReference>
<evidence type="ECO:0000313" key="3">
    <source>
        <dbReference type="EMBL" id="KAE8697598.1"/>
    </source>
</evidence>
<dbReference type="AlphaFoldDB" id="A0A6A3A0C0"/>
<dbReference type="EMBL" id="VEPZ02001051">
    <property type="protein sequence ID" value="KAE8697598.1"/>
    <property type="molecule type" value="Genomic_DNA"/>
</dbReference>
<feature type="compositionally biased region" description="Pro residues" evidence="1">
    <location>
        <begin position="971"/>
        <end position="988"/>
    </location>
</feature>
<comment type="caution">
    <text evidence="3">The sequence shown here is derived from an EMBL/GenBank/DDBJ whole genome shotgun (WGS) entry which is preliminary data.</text>
</comment>
<feature type="compositionally biased region" description="Low complexity" evidence="1">
    <location>
        <begin position="508"/>
        <end position="518"/>
    </location>
</feature>
<keyword evidence="4" id="KW-1185">Reference proteome</keyword>
<gene>
    <name evidence="3" type="ORF">F3Y22_tig00110621pilonHSYRG00547</name>
</gene>
<feature type="compositionally biased region" description="Acidic residues" evidence="1">
    <location>
        <begin position="225"/>
        <end position="236"/>
    </location>
</feature>
<feature type="compositionally biased region" description="Polar residues" evidence="1">
    <location>
        <begin position="947"/>
        <end position="964"/>
    </location>
</feature>
<feature type="compositionally biased region" description="Acidic residues" evidence="1">
    <location>
        <begin position="1055"/>
        <end position="1072"/>
    </location>
</feature>
<dbReference type="Pfam" id="PF10536">
    <property type="entry name" value="PMD"/>
    <property type="match status" value="1"/>
</dbReference>